<keyword evidence="5" id="KW-1185">Reference proteome</keyword>
<evidence type="ECO:0000256" key="1">
    <source>
        <dbReference type="ARBA" id="ARBA00006464"/>
    </source>
</evidence>
<proteinExistence type="inferred from homology"/>
<dbReference type="HOGENOM" id="CLU_024920_1_4_9"/>
<keyword evidence="2" id="KW-1133">Transmembrane helix</keyword>
<feature type="transmembrane region" description="Helical" evidence="2">
    <location>
        <begin position="12"/>
        <end position="33"/>
    </location>
</feature>
<reference evidence="4 5" key="1">
    <citation type="submission" date="2011-11" db="EMBL/GenBank/DDBJ databases">
        <title>The Noncontiguous Finished genome of Desulfosporosinus youngiae DSM 17734.</title>
        <authorList>
            <consortium name="US DOE Joint Genome Institute (JGI-PGF)"/>
            <person name="Lucas S."/>
            <person name="Han J."/>
            <person name="Lapidus A."/>
            <person name="Cheng J.-F."/>
            <person name="Goodwin L."/>
            <person name="Pitluck S."/>
            <person name="Peters L."/>
            <person name="Ovchinnikova G."/>
            <person name="Lu M."/>
            <person name="Land M.L."/>
            <person name="Hauser L."/>
            <person name="Pester M."/>
            <person name="Spring S."/>
            <person name="Ollivier B."/>
            <person name="Rattei T."/>
            <person name="Klenk H.-P."/>
            <person name="Wagner M."/>
            <person name="Loy A."/>
            <person name="Woyke T.J."/>
        </authorList>
    </citation>
    <scope>NUCLEOTIDE SEQUENCE [LARGE SCALE GENOMIC DNA]</scope>
    <source>
        <strain evidence="4 5">DSM 17734</strain>
    </source>
</reference>
<dbReference type="eggNOG" id="COG2148">
    <property type="taxonomic scope" value="Bacteria"/>
</dbReference>
<dbReference type="GO" id="GO:0016780">
    <property type="term" value="F:phosphotransferase activity, for other substituted phosphate groups"/>
    <property type="evidence" value="ECO:0007669"/>
    <property type="project" value="TreeGrafter"/>
</dbReference>
<evidence type="ECO:0000259" key="3">
    <source>
        <dbReference type="Pfam" id="PF02397"/>
    </source>
</evidence>
<dbReference type="OrthoDB" id="9808602at2"/>
<feature type="domain" description="Bacterial sugar transferase" evidence="3">
    <location>
        <begin position="7"/>
        <end position="181"/>
    </location>
</feature>
<comment type="similarity">
    <text evidence="1">Belongs to the bacterial sugar transferase family.</text>
</comment>
<protein>
    <submittedName>
        <fullName evidence="4">Glycosyl transferase possibly involved in lipopolysaccharide synthesis</fullName>
    </submittedName>
</protein>
<dbReference type="RefSeq" id="WP_007783006.1">
    <property type="nucleotide sequence ID" value="NZ_CM001441.1"/>
</dbReference>
<accession>H5XUD2</accession>
<dbReference type="STRING" id="768710.DesyoDRAFT_2285"/>
<keyword evidence="4" id="KW-0808">Transferase</keyword>
<evidence type="ECO:0000313" key="5">
    <source>
        <dbReference type="Proteomes" id="UP000005104"/>
    </source>
</evidence>
<gene>
    <name evidence="4" type="ORF">DesyoDRAFT_2285</name>
</gene>
<dbReference type="PANTHER" id="PTHR30576:SF8">
    <property type="entry name" value="UNDECAPRENYL-PHOSPHATE GALACTOSE PHOSPHOTRANSFERASE"/>
    <property type="match status" value="1"/>
</dbReference>
<dbReference type="InterPro" id="IPR003362">
    <property type="entry name" value="Bact_transf"/>
</dbReference>
<evidence type="ECO:0000313" key="4">
    <source>
        <dbReference type="EMBL" id="EHQ89368.1"/>
    </source>
</evidence>
<name>H5XUD2_9FIRM</name>
<dbReference type="Pfam" id="PF02397">
    <property type="entry name" value="Bac_transf"/>
    <property type="match status" value="1"/>
</dbReference>
<keyword evidence="2" id="KW-0812">Transmembrane</keyword>
<keyword evidence="2" id="KW-0472">Membrane</keyword>
<dbReference type="Proteomes" id="UP000005104">
    <property type="component" value="Chromosome"/>
</dbReference>
<dbReference type="PANTHER" id="PTHR30576">
    <property type="entry name" value="COLANIC BIOSYNTHESIS UDP-GLUCOSE LIPID CARRIER TRANSFERASE"/>
    <property type="match status" value="1"/>
</dbReference>
<dbReference type="AlphaFoldDB" id="H5XUD2"/>
<dbReference type="EMBL" id="CM001441">
    <property type="protein sequence ID" value="EHQ89368.1"/>
    <property type="molecule type" value="Genomic_DNA"/>
</dbReference>
<sequence length="206" mass="23622">MKYIKIKRVMDFIFSLILLIVISPIMLCAAVAIKCGGQGPVLFKQERPGKDGVIFTIYKFRTMRLETEKDGHPLSDMERMTRVGMMLRKLSIDELPQLLNILRGNMSFIGPRPLLIQYLERYTPEQMRRHDVTPGISGWAQINGRNGIDWETRFEYDLWYVKNISFLTDLKIFLGTLAVILGTRGVNQSKSQTMEEFGVATKSLKG</sequence>
<organism evidence="4 5">
    <name type="scientific">Desulfosporosinus youngiae DSM 17734</name>
    <dbReference type="NCBI Taxonomy" id="768710"/>
    <lineage>
        <taxon>Bacteria</taxon>
        <taxon>Bacillati</taxon>
        <taxon>Bacillota</taxon>
        <taxon>Clostridia</taxon>
        <taxon>Eubacteriales</taxon>
        <taxon>Desulfitobacteriaceae</taxon>
        <taxon>Desulfosporosinus</taxon>
    </lineage>
</organism>
<evidence type="ECO:0000256" key="2">
    <source>
        <dbReference type="SAM" id="Phobius"/>
    </source>
</evidence>